<evidence type="ECO:0000256" key="3">
    <source>
        <dbReference type="ARBA" id="ARBA00022884"/>
    </source>
</evidence>
<reference evidence="8" key="1">
    <citation type="submission" date="2016-07" db="EMBL/GenBank/DDBJ databases">
        <authorList>
            <person name="Rosa I.A."/>
            <person name="Brigido M.C."/>
            <person name="Santos E.O."/>
            <person name="Almeida L.G.P."/>
            <person name="Zingalli R.B."/>
            <person name="Vasconcelos A.T.R."/>
            <person name="Souza W."/>
            <person name="Benchimol M."/>
        </authorList>
    </citation>
    <scope>NUCLEOTIDE SEQUENCE</scope>
    <source>
        <strain evidence="8">39082</strain>
    </source>
</reference>
<dbReference type="AlphaFoldDB" id="A0A1J4JBS9"/>
<dbReference type="CDD" id="cd00165">
    <property type="entry name" value="S4"/>
    <property type="match status" value="1"/>
</dbReference>
<dbReference type="Pfam" id="PF00163">
    <property type="entry name" value="Ribosomal_S4"/>
    <property type="match status" value="1"/>
</dbReference>
<sequence length="189" mass="22116">MTSHNFGRTFKKPMRPYEKERIHNELKVVGEYGLKNKRELWRVHYSLAKIRKAARTLLTLPENDTKRIFEGTALLNRLTKLGVLDETKQKLDYVLSLTVNDLLDRRLQTQVHKTALARSVHHARTLINHRHISVYAQLVNQPAFLVWKENESNIHYAENSVLTTEKPGRKRRLKIKSANKKNEVNDDSD</sequence>
<dbReference type="VEuPathDB" id="TrichDB:TRFO_39082"/>
<feature type="region of interest" description="Disordered" evidence="6">
    <location>
        <begin position="166"/>
        <end position="189"/>
    </location>
</feature>
<gene>
    <name evidence="9" type="primary">RPS9B</name>
    <name evidence="9" type="ORF">TRFO_39082</name>
</gene>
<keyword evidence="4 9" id="KW-0689">Ribosomal protein</keyword>
<dbReference type="RefSeq" id="XP_068347845.1">
    <property type="nucleotide sequence ID" value="XM_068512435.1"/>
</dbReference>
<dbReference type="GO" id="GO:0006412">
    <property type="term" value="P:translation"/>
    <property type="evidence" value="ECO:0007669"/>
    <property type="project" value="InterPro"/>
</dbReference>
<dbReference type="EMBL" id="MLAK01001295">
    <property type="protein sequence ID" value="OHS94708.1"/>
    <property type="molecule type" value="Genomic_DNA"/>
</dbReference>
<dbReference type="Proteomes" id="UP000179807">
    <property type="component" value="Unassembled WGS sequence"/>
</dbReference>
<dbReference type="Gene3D" id="3.10.290.10">
    <property type="entry name" value="RNA-binding S4 domain"/>
    <property type="match status" value="1"/>
</dbReference>
<evidence type="ECO:0000313" key="9">
    <source>
        <dbReference type="EMBL" id="OHS94708.1"/>
    </source>
</evidence>
<dbReference type="InterPro" id="IPR022801">
    <property type="entry name" value="Ribosomal_uS4"/>
</dbReference>
<accession>A0A1J4JBS9</accession>
<dbReference type="OrthoDB" id="1697570at2759"/>
<feature type="compositionally biased region" description="Basic and acidic residues" evidence="6">
    <location>
        <begin position="180"/>
        <end position="189"/>
    </location>
</feature>
<evidence type="ECO:0000256" key="5">
    <source>
        <dbReference type="ARBA" id="ARBA00023274"/>
    </source>
</evidence>
<organism evidence="9 10">
    <name type="scientific">Tritrichomonas foetus</name>
    <dbReference type="NCBI Taxonomy" id="1144522"/>
    <lineage>
        <taxon>Eukaryota</taxon>
        <taxon>Metamonada</taxon>
        <taxon>Parabasalia</taxon>
        <taxon>Tritrichomonadida</taxon>
        <taxon>Tritrichomonadidae</taxon>
        <taxon>Tritrichomonas</taxon>
    </lineage>
</organism>
<name>A0A1J4JBS9_9EUKA</name>
<evidence type="ECO:0000256" key="1">
    <source>
        <dbReference type="ARBA" id="ARBA00007465"/>
    </source>
</evidence>
<protein>
    <submittedName>
        <fullName evidence="9">40S ribosomal protein S9-1</fullName>
    </submittedName>
</protein>
<dbReference type="GO" id="GO:0022627">
    <property type="term" value="C:cytosolic small ribosomal subunit"/>
    <property type="evidence" value="ECO:0007669"/>
    <property type="project" value="TreeGrafter"/>
</dbReference>
<reference evidence="8" key="3">
    <citation type="journal article" date="2017" name="Biol. Cell">
        <title>The costa of trichomonads: A complex macromolecular cytoskeleton structure made of uncommon proteins.</title>
        <authorList>
            <person name="de Andrade Rosa I."/>
            <person name="Brigido M.C."/>
            <person name="de Oliveira Santos E."/>
            <person name="Gonzaga L."/>
            <person name="Zingali R.B."/>
            <person name="de Vasconcelos A.T."/>
            <person name="de Souza W."/>
            <person name="Benchimol M."/>
        </authorList>
    </citation>
    <scope>NUCLEOTIDE SEQUENCE</scope>
    <source>
        <strain evidence="8">39082</strain>
    </source>
</reference>
<dbReference type="GO" id="GO:0003735">
    <property type="term" value="F:structural constituent of ribosome"/>
    <property type="evidence" value="ECO:0007669"/>
    <property type="project" value="InterPro"/>
</dbReference>
<keyword evidence="5" id="KW-0687">Ribonucleoprotein</keyword>
<keyword evidence="3" id="KW-0694">RNA-binding</keyword>
<keyword evidence="2" id="KW-0699">rRNA-binding</keyword>
<dbReference type="EMBL" id="KX579714">
    <property type="protein sequence ID" value="ARM19946.1"/>
    <property type="molecule type" value="Genomic_DNA"/>
</dbReference>
<proteinExistence type="inferred from homology"/>
<keyword evidence="10" id="KW-1185">Reference proteome</keyword>
<reference evidence="9 10" key="2">
    <citation type="submission" date="2016-10" db="EMBL/GenBank/DDBJ databases">
        <authorList>
            <person name="Benchimol M."/>
            <person name="Almeida L.G."/>
            <person name="Vasconcelos A.T."/>
            <person name="Perreira-Neves A."/>
            <person name="Rosa I.A."/>
            <person name="Tasca T."/>
            <person name="Bogo M.R."/>
            <person name="de Souza W."/>
        </authorList>
    </citation>
    <scope>NUCLEOTIDE SEQUENCE [LARGE SCALE GENOMIC DNA]</scope>
    <source>
        <strain evidence="9 10">K</strain>
    </source>
</reference>
<dbReference type="InterPro" id="IPR001912">
    <property type="entry name" value="Ribosomal_uS4_N"/>
</dbReference>
<dbReference type="PROSITE" id="PS00632">
    <property type="entry name" value="RIBOSOMAL_S4"/>
    <property type="match status" value="1"/>
</dbReference>
<dbReference type="GO" id="GO:0042274">
    <property type="term" value="P:ribosomal small subunit biogenesis"/>
    <property type="evidence" value="ECO:0007669"/>
    <property type="project" value="TreeGrafter"/>
</dbReference>
<dbReference type="PANTHER" id="PTHR11831:SF5">
    <property type="entry name" value="40S RIBOSOMAL PROTEIN S9"/>
    <property type="match status" value="1"/>
</dbReference>
<feature type="compositionally biased region" description="Basic residues" evidence="6">
    <location>
        <begin position="168"/>
        <end position="179"/>
    </location>
</feature>
<evidence type="ECO:0000313" key="10">
    <source>
        <dbReference type="Proteomes" id="UP000179807"/>
    </source>
</evidence>
<dbReference type="InterPro" id="IPR018079">
    <property type="entry name" value="Ribosomal_uS4_CS"/>
</dbReference>
<dbReference type="NCBIfam" id="NF003139">
    <property type="entry name" value="PRK04051.1"/>
    <property type="match status" value="1"/>
</dbReference>
<dbReference type="SUPFAM" id="SSF55174">
    <property type="entry name" value="Alpha-L RNA-binding motif"/>
    <property type="match status" value="1"/>
</dbReference>
<dbReference type="NCBIfam" id="TIGR01018">
    <property type="entry name" value="uS4_arch"/>
    <property type="match status" value="1"/>
</dbReference>
<feature type="domain" description="Small ribosomal subunit protein uS4 N-terminal" evidence="7">
    <location>
        <begin position="4"/>
        <end position="104"/>
    </location>
</feature>
<evidence type="ECO:0000256" key="2">
    <source>
        <dbReference type="ARBA" id="ARBA00022730"/>
    </source>
</evidence>
<evidence type="ECO:0000256" key="4">
    <source>
        <dbReference type="ARBA" id="ARBA00022980"/>
    </source>
</evidence>
<dbReference type="GeneID" id="94847139"/>
<evidence type="ECO:0000259" key="7">
    <source>
        <dbReference type="SMART" id="SM01390"/>
    </source>
</evidence>
<dbReference type="InterPro" id="IPR005710">
    <property type="entry name" value="Ribosomal_uS4_euk/arc"/>
</dbReference>
<dbReference type="GO" id="GO:0019843">
    <property type="term" value="F:rRNA binding"/>
    <property type="evidence" value="ECO:0007669"/>
    <property type="project" value="UniProtKB-KW"/>
</dbReference>
<evidence type="ECO:0000313" key="8">
    <source>
        <dbReference type="EMBL" id="ARM19946.1"/>
    </source>
</evidence>
<comment type="similarity">
    <text evidence="1">Belongs to the universal ribosomal protein uS4 family.</text>
</comment>
<evidence type="ECO:0000256" key="6">
    <source>
        <dbReference type="SAM" id="MobiDB-lite"/>
    </source>
</evidence>
<dbReference type="InterPro" id="IPR036986">
    <property type="entry name" value="S4_RNA-bd_sf"/>
</dbReference>
<dbReference type="PANTHER" id="PTHR11831">
    <property type="entry name" value="30S 40S RIBOSOMAL PROTEIN"/>
    <property type="match status" value="1"/>
</dbReference>
<dbReference type="SMART" id="SM01390">
    <property type="entry name" value="Ribosomal_S4"/>
    <property type="match status" value="1"/>
</dbReference>